<evidence type="ECO:0000256" key="5">
    <source>
        <dbReference type="ARBA" id="ARBA00023125"/>
    </source>
</evidence>
<evidence type="ECO:0000256" key="2">
    <source>
        <dbReference type="ARBA" id="ARBA00022759"/>
    </source>
</evidence>
<evidence type="ECO:0000313" key="10">
    <source>
        <dbReference type="EMBL" id="PIO16258.1"/>
    </source>
</evidence>
<comment type="subcellular location">
    <subcellularLocation>
        <location evidence="1 8">Nucleus</location>
    </subcellularLocation>
</comment>
<dbReference type="InterPro" id="IPR006084">
    <property type="entry name" value="XPG/Rad2"/>
</dbReference>
<comment type="function">
    <text evidence="8">5'-&gt;3' double-stranded DNA exonuclease which may also possess a cryptic 3'-&gt;5' double-stranded DNA exonuclease activity. Functions in DNA mismatch repair.</text>
</comment>
<dbReference type="Proteomes" id="UP000228934">
    <property type="component" value="Unassembled WGS sequence"/>
</dbReference>
<dbReference type="FunFam" id="3.40.50.1010:FF:000111">
    <property type="entry name" value="Exonuclease 1"/>
    <property type="match status" value="1"/>
</dbReference>
<dbReference type="PROSITE" id="PS00841">
    <property type="entry name" value="XPG_1"/>
    <property type="match status" value="1"/>
</dbReference>
<comment type="cofactor">
    <cofactor evidence="8">
        <name>Mg(2+)</name>
        <dbReference type="ChEBI" id="CHEBI:18420"/>
    </cofactor>
    <text evidence="8">Binds 2 magnesium ions per subunit. They probably participate in the reaction catalyzed by the enzyme. May bind an additional third magnesium ion after substrate binding.</text>
</comment>
<keyword evidence="8" id="KW-0460">Magnesium</keyword>
<keyword evidence="7 8" id="KW-0539">Nucleus</keyword>
<protein>
    <recommendedName>
        <fullName evidence="8">Exonuclease 1</fullName>
        <ecNumber evidence="8">3.1.-.-</ecNumber>
    </recommendedName>
</protein>
<keyword evidence="8" id="KW-0540">Nuclease</keyword>
<name>A0A2G9QKV3_AQUCT</name>
<dbReference type="PANTHER" id="PTHR11081">
    <property type="entry name" value="FLAP ENDONUCLEASE FAMILY MEMBER"/>
    <property type="match status" value="1"/>
</dbReference>
<dbReference type="InterPro" id="IPR044752">
    <property type="entry name" value="PIN-like_EXO1"/>
</dbReference>
<evidence type="ECO:0000256" key="3">
    <source>
        <dbReference type="ARBA" id="ARBA00022763"/>
    </source>
</evidence>
<dbReference type="SUPFAM" id="SSF88723">
    <property type="entry name" value="PIN domain-like"/>
    <property type="match status" value="1"/>
</dbReference>
<evidence type="ECO:0000313" key="11">
    <source>
        <dbReference type="Proteomes" id="UP000228934"/>
    </source>
</evidence>
<keyword evidence="8" id="KW-0378">Hydrolase</keyword>
<reference evidence="11" key="1">
    <citation type="journal article" date="2017" name="Nat. Commun.">
        <title>The North American bullfrog draft genome provides insight into hormonal regulation of long noncoding RNA.</title>
        <authorList>
            <person name="Hammond S.A."/>
            <person name="Warren R.L."/>
            <person name="Vandervalk B.P."/>
            <person name="Kucuk E."/>
            <person name="Khan H."/>
            <person name="Gibb E.A."/>
            <person name="Pandoh P."/>
            <person name="Kirk H."/>
            <person name="Zhao Y."/>
            <person name="Jones M."/>
            <person name="Mungall A.J."/>
            <person name="Coope R."/>
            <person name="Pleasance S."/>
            <person name="Moore R.A."/>
            <person name="Holt R.A."/>
            <person name="Round J.M."/>
            <person name="Ohora S."/>
            <person name="Walle B.V."/>
            <person name="Veldhoen N."/>
            <person name="Helbing C.C."/>
            <person name="Birol I."/>
        </authorList>
    </citation>
    <scope>NUCLEOTIDE SEQUENCE [LARGE SCALE GENOMIC DNA]</scope>
</reference>
<organism evidence="10 11">
    <name type="scientific">Aquarana catesbeiana</name>
    <name type="common">American bullfrog</name>
    <name type="synonym">Rana catesbeiana</name>
    <dbReference type="NCBI Taxonomy" id="8400"/>
    <lineage>
        <taxon>Eukaryota</taxon>
        <taxon>Metazoa</taxon>
        <taxon>Chordata</taxon>
        <taxon>Craniata</taxon>
        <taxon>Vertebrata</taxon>
        <taxon>Euteleostomi</taxon>
        <taxon>Amphibia</taxon>
        <taxon>Batrachia</taxon>
        <taxon>Anura</taxon>
        <taxon>Neobatrachia</taxon>
        <taxon>Ranoidea</taxon>
        <taxon>Ranidae</taxon>
        <taxon>Aquarana</taxon>
    </lineage>
</organism>
<evidence type="ECO:0000256" key="8">
    <source>
        <dbReference type="RuleBase" id="RU910737"/>
    </source>
</evidence>
<dbReference type="AlphaFoldDB" id="A0A2G9QKV3"/>
<dbReference type="GO" id="GO:0006298">
    <property type="term" value="P:mismatch repair"/>
    <property type="evidence" value="ECO:0007669"/>
    <property type="project" value="TreeGrafter"/>
</dbReference>
<dbReference type="EMBL" id="KV960524">
    <property type="protein sequence ID" value="PIO16258.1"/>
    <property type="molecule type" value="Genomic_DNA"/>
</dbReference>
<dbReference type="PANTHER" id="PTHR11081:SF8">
    <property type="entry name" value="EXONUCLEASE 1"/>
    <property type="match status" value="1"/>
</dbReference>
<sequence>MGIQGLLQFLKEASEPIHVKQYKGQTVAVDTYCWLHKGAFACADKLAKGEPTDQYVTYCMKFVHMLLSHGVKPILVFDGCTLPSKKDVEKARREKRQTNLQKGKQLLREGKLSEARDCFTRSVNITSEMAHQVIKVSLMSSQL</sequence>
<keyword evidence="8" id="KW-0267">Excision nuclease</keyword>
<evidence type="ECO:0000259" key="9">
    <source>
        <dbReference type="SMART" id="SM00485"/>
    </source>
</evidence>
<dbReference type="GO" id="GO:0046872">
    <property type="term" value="F:metal ion binding"/>
    <property type="evidence" value="ECO:0007669"/>
    <property type="project" value="UniProtKB-UniRule"/>
</dbReference>
<dbReference type="Gene3D" id="3.40.50.1010">
    <property type="entry name" value="5'-nuclease"/>
    <property type="match status" value="1"/>
</dbReference>
<dbReference type="CDD" id="cd09857">
    <property type="entry name" value="PIN_EXO1"/>
    <property type="match status" value="1"/>
</dbReference>
<dbReference type="InterPro" id="IPR006085">
    <property type="entry name" value="XPG_DNA_repair_N"/>
</dbReference>
<gene>
    <name evidence="10" type="ORF">AB205_0026250</name>
</gene>
<evidence type="ECO:0000256" key="1">
    <source>
        <dbReference type="ARBA" id="ARBA00004123"/>
    </source>
</evidence>
<evidence type="ECO:0000256" key="6">
    <source>
        <dbReference type="ARBA" id="ARBA00023204"/>
    </source>
</evidence>
<dbReference type="InterPro" id="IPR029060">
    <property type="entry name" value="PIN-like_dom_sf"/>
</dbReference>
<keyword evidence="3 8" id="KW-0227">DNA damage</keyword>
<dbReference type="InterPro" id="IPR019974">
    <property type="entry name" value="XPG_CS"/>
</dbReference>
<dbReference type="Pfam" id="PF00752">
    <property type="entry name" value="XPG_N"/>
    <property type="match status" value="1"/>
</dbReference>
<feature type="domain" description="XPG N-terminal" evidence="9">
    <location>
        <begin position="1"/>
        <end position="99"/>
    </location>
</feature>
<dbReference type="GO" id="GO:0017108">
    <property type="term" value="F:5'-flap endonuclease activity"/>
    <property type="evidence" value="ECO:0007669"/>
    <property type="project" value="TreeGrafter"/>
</dbReference>
<dbReference type="GO" id="GO:0035312">
    <property type="term" value="F:5'-3' DNA exonuclease activity"/>
    <property type="evidence" value="ECO:0007669"/>
    <property type="project" value="UniProtKB-UniRule"/>
</dbReference>
<dbReference type="GO" id="GO:0006310">
    <property type="term" value="P:DNA recombination"/>
    <property type="evidence" value="ECO:0007669"/>
    <property type="project" value="TreeGrafter"/>
</dbReference>
<keyword evidence="6 8" id="KW-0234">DNA repair</keyword>
<comment type="similarity">
    <text evidence="8">Belongs to the XPG/RAD2 endonuclease family. EXO1 subfamily.</text>
</comment>
<dbReference type="SMART" id="SM00485">
    <property type="entry name" value="XPGN"/>
    <property type="match status" value="1"/>
</dbReference>
<keyword evidence="2" id="KW-0255">Endonuclease</keyword>
<dbReference type="PRINTS" id="PR00853">
    <property type="entry name" value="XPGRADSUPER"/>
</dbReference>
<keyword evidence="4 8" id="KW-0269">Exonuclease</keyword>
<dbReference type="GO" id="GO:0003677">
    <property type="term" value="F:DNA binding"/>
    <property type="evidence" value="ECO:0007669"/>
    <property type="project" value="UniProtKB-UniRule"/>
</dbReference>
<evidence type="ECO:0000256" key="4">
    <source>
        <dbReference type="ARBA" id="ARBA00022839"/>
    </source>
</evidence>
<dbReference type="OrthoDB" id="26491at2759"/>
<keyword evidence="5 8" id="KW-0238">DNA-binding</keyword>
<keyword evidence="8" id="KW-0479">Metal-binding</keyword>
<proteinExistence type="inferred from homology"/>
<dbReference type="EC" id="3.1.-.-" evidence="8"/>
<evidence type="ECO:0000256" key="7">
    <source>
        <dbReference type="ARBA" id="ARBA00023242"/>
    </source>
</evidence>
<keyword evidence="8" id="KW-0228">DNA excision</keyword>
<dbReference type="GO" id="GO:0005634">
    <property type="term" value="C:nucleus"/>
    <property type="evidence" value="ECO:0007669"/>
    <property type="project" value="UniProtKB-SubCell"/>
</dbReference>
<accession>A0A2G9QKV3</accession>
<keyword evidence="11" id="KW-1185">Reference proteome</keyword>